<feature type="coiled-coil region" evidence="1">
    <location>
        <begin position="300"/>
        <end position="364"/>
    </location>
</feature>
<comment type="caution">
    <text evidence="3">The sequence shown here is derived from an EMBL/GenBank/DDBJ whole genome shotgun (WGS) entry which is preliminary data.</text>
</comment>
<reference evidence="3" key="1">
    <citation type="submission" date="2023-07" db="EMBL/GenBank/DDBJ databases">
        <authorList>
            <consortium name="AG Swart"/>
            <person name="Singh M."/>
            <person name="Singh A."/>
            <person name="Seah K."/>
            <person name="Emmerich C."/>
        </authorList>
    </citation>
    <scope>NUCLEOTIDE SEQUENCE</scope>
    <source>
        <strain evidence="3">DP1</strain>
    </source>
</reference>
<accession>A0AAD1XQZ0</accession>
<feature type="compositionally biased region" description="Basic and acidic residues" evidence="2">
    <location>
        <begin position="485"/>
        <end position="515"/>
    </location>
</feature>
<feature type="region of interest" description="Disordered" evidence="2">
    <location>
        <begin position="1"/>
        <end position="97"/>
    </location>
</feature>
<evidence type="ECO:0000256" key="1">
    <source>
        <dbReference type="SAM" id="Coils"/>
    </source>
</evidence>
<evidence type="ECO:0000313" key="4">
    <source>
        <dbReference type="Proteomes" id="UP001295684"/>
    </source>
</evidence>
<feature type="compositionally biased region" description="Basic and acidic residues" evidence="2">
    <location>
        <begin position="52"/>
        <end position="68"/>
    </location>
</feature>
<feature type="region of interest" description="Disordered" evidence="2">
    <location>
        <begin position="485"/>
        <end position="526"/>
    </location>
</feature>
<dbReference type="AlphaFoldDB" id="A0AAD1XQZ0"/>
<feature type="compositionally biased region" description="Basic and acidic residues" evidence="2">
    <location>
        <begin position="539"/>
        <end position="569"/>
    </location>
</feature>
<sequence length="892" mass="103372">MDTDKDSYDDFMNDGSEEIEQMKIKEKKRKKKEKSMRQTMKKKKKLTVPKGPKCERRKSVIQSRKDVNDLIGEGRGITKQFGHTSSESSLECDQDSKESPYKLTIEKSVASQLPKLKISDVNPDEWNNIPYPLVDCVKAILDDLRMKDQAFTDQQQKFQDLTAKVDFQMNRTATEMEKLEESVDNKSARLEKNISQVYNMQRKRLENETVKIKAQVETYEMDMQNQFKSVTAKLAKMEEYGTIKSHIQDSVEHCKFDIQRMIEKQLEYLEESMHKTMNKKLQVPDLIGEDQKYASLQIFAAEIDKTLLQKQEEIETMNDKIDNGQKELKTFLTKHLKVVKKEFIASLNEQISQSETKLQEHIGDNIQLEIDRINTKFEESIVELKNVSSVDEGTFKKAIEQLNQESNKLEQLLTSKIVKAYQDHQLALNQIKDTETLLSSVRNDLNKFTKEFETYKEDVDERIEKIQEKSVVFEESDHNEVHVKLPRNPEEEIDKKETPLSMYDHRYNTRDDTKGENSPLPQIPEDPIISVQESLEKSIQKKSCESSEVSEVLKTERVRSGSPRKESPKRGMTYSSENSQTLNSKSVSKVESTFNKSLLELKVALQEFTKKVDIIKFQVRENSREIDFNRHKIFSLLKNGKNSSIIKESVNASFKQGMKEHERASAMTSKNIANLFGRLNNPADMKPNSKLFSLKSGVGRVMNKTVQKHPFSGFTVNKIQSKFRPSDEEVTSFFSESIPDEEKDQIEEKPEREDSLFDKKYSLDSKTDLKKRNQSVAESYRKVAKRKNKHSTQIELNEYMNGKDEIYKQAKSVNRKKINLDIPNMNEKEETLVHNKSQRISNLTLPKVSTKSIMRVTPSHLKPFKVSYENLQFSNTSTSHLHKVKAAGNTFR</sequence>
<feature type="region of interest" description="Disordered" evidence="2">
    <location>
        <begin position="539"/>
        <end position="581"/>
    </location>
</feature>
<feature type="compositionally biased region" description="Basic residues" evidence="2">
    <location>
        <begin position="25"/>
        <end position="47"/>
    </location>
</feature>
<proteinExistence type="predicted"/>
<feature type="region of interest" description="Disordered" evidence="2">
    <location>
        <begin position="730"/>
        <end position="755"/>
    </location>
</feature>
<evidence type="ECO:0000313" key="3">
    <source>
        <dbReference type="EMBL" id="CAI2377247.1"/>
    </source>
</evidence>
<gene>
    <name evidence="3" type="ORF">ECRASSUSDP1_LOCUS18630</name>
</gene>
<feature type="compositionally biased region" description="Acidic residues" evidence="2">
    <location>
        <begin position="9"/>
        <end position="19"/>
    </location>
</feature>
<keyword evidence="1" id="KW-0175">Coiled coil</keyword>
<feature type="coiled-coil region" evidence="1">
    <location>
        <begin position="169"/>
        <end position="222"/>
    </location>
</feature>
<feature type="compositionally biased region" description="Basic and acidic residues" evidence="2">
    <location>
        <begin position="746"/>
        <end position="755"/>
    </location>
</feature>
<keyword evidence="4" id="KW-1185">Reference proteome</keyword>
<protein>
    <submittedName>
        <fullName evidence="3">Uncharacterized protein</fullName>
    </submittedName>
</protein>
<dbReference type="Proteomes" id="UP001295684">
    <property type="component" value="Unassembled WGS sequence"/>
</dbReference>
<name>A0AAD1XQZ0_EUPCR</name>
<organism evidence="3 4">
    <name type="scientific">Euplotes crassus</name>
    <dbReference type="NCBI Taxonomy" id="5936"/>
    <lineage>
        <taxon>Eukaryota</taxon>
        <taxon>Sar</taxon>
        <taxon>Alveolata</taxon>
        <taxon>Ciliophora</taxon>
        <taxon>Intramacronucleata</taxon>
        <taxon>Spirotrichea</taxon>
        <taxon>Hypotrichia</taxon>
        <taxon>Euplotida</taxon>
        <taxon>Euplotidae</taxon>
        <taxon>Moneuplotes</taxon>
    </lineage>
</organism>
<evidence type="ECO:0000256" key="2">
    <source>
        <dbReference type="SAM" id="MobiDB-lite"/>
    </source>
</evidence>
<dbReference type="EMBL" id="CAMPGE010018877">
    <property type="protein sequence ID" value="CAI2377247.1"/>
    <property type="molecule type" value="Genomic_DNA"/>
</dbReference>
<feature type="coiled-coil region" evidence="1">
    <location>
        <begin position="395"/>
        <end position="458"/>
    </location>
</feature>
<feature type="compositionally biased region" description="Polar residues" evidence="2">
    <location>
        <begin position="81"/>
        <end position="91"/>
    </location>
</feature>